<evidence type="ECO:0000256" key="3">
    <source>
        <dbReference type="ARBA" id="ARBA00023163"/>
    </source>
</evidence>
<dbReference type="EMBL" id="JBDIME010000003">
    <property type="protein sequence ID" value="MEN2789276.1"/>
    <property type="molecule type" value="Genomic_DNA"/>
</dbReference>
<feature type="domain" description="HTH araC/xylS-type" evidence="4">
    <location>
        <begin position="187"/>
        <end position="285"/>
    </location>
</feature>
<keyword evidence="6" id="KW-1185">Reference proteome</keyword>
<dbReference type="InterPro" id="IPR009594">
    <property type="entry name" value="Tscrpt_reg_HTH_AraC_N"/>
</dbReference>
<gene>
    <name evidence="5" type="ORF">ABC974_06535</name>
</gene>
<dbReference type="PANTHER" id="PTHR43436">
    <property type="entry name" value="ARAC-FAMILY TRANSCRIPTIONAL REGULATOR"/>
    <property type="match status" value="1"/>
</dbReference>
<comment type="caution">
    <text evidence="5">The sequence shown here is derived from an EMBL/GenBank/DDBJ whole genome shotgun (WGS) entry which is preliminary data.</text>
</comment>
<dbReference type="Pfam" id="PF06719">
    <property type="entry name" value="AraC_N"/>
    <property type="match status" value="1"/>
</dbReference>
<dbReference type="PROSITE" id="PS01124">
    <property type="entry name" value="HTH_ARAC_FAMILY_2"/>
    <property type="match status" value="1"/>
</dbReference>
<protein>
    <submittedName>
        <fullName evidence="5">AraC family transcriptional regulator</fullName>
    </submittedName>
</protein>
<proteinExistence type="predicted"/>
<keyword evidence="2" id="KW-0238">DNA-binding</keyword>
<evidence type="ECO:0000313" key="6">
    <source>
        <dbReference type="Proteomes" id="UP001419910"/>
    </source>
</evidence>
<evidence type="ECO:0000256" key="1">
    <source>
        <dbReference type="ARBA" id="ARBA00023015"/>
    </source>
</evidence>
<dbReference type="InterPro" id="IPR009057">
    <property type="entry name" value="Homeodomain-like_sf"/>
</dbReference>
<evidence type="ECO:0000313" key="5">
    <source>
        <dbReference type="EMBL" id="MEN2789276.1"/>
    </source>
</evidence>
<evidence type="ECO:0000256" key="2">
    <source>
        <dbReference type="ARBA" id="ARBA00023125"/>
    </source>
</evidence>
<dbReference type="RefSeq" id="WP_343891930.1">
    <property type="nucleotide sequence ID" value="NZ_BAAAEH010000047.1"/>
</dbReference>
<dbReference type="SUPFAM" id="SSF46689">
    <property type="entry name" value="Homeodomain-like"/>
    <property type="match status" value="2"/>
</dbReference>
<dbReference type="PROSITE" id="PS00041">
    <property type="entry name" value="HTH_ARAC_FAMILY_1"/>
    <property type="match status" value="1"/>
</dbReference>
<evidence type="ECO:0000259" key="4">
    <source>
        <dbReference type="PROSITE" id="PS01124"/>
    </source>
</evidence>
<keyword evidence="3" id="KW-0804">Transcription</keyword>
<dbReference type="InterPro" id="IPR018060">
    <property type="entry name" value="HTH_AraC"/>
</dbReference>
<keyword evidence="1" id="KW-0805">Transcription regulation</keyword>
<dbReference type="Pfam" id="PF12833">
    <property type="entry name" value="HTH_18"/>
    <property type="match status" value="1"/>
</dbReference>
<sequence>MKQQLAELIRLASGASRRGYATGIPRVSIVEGEVPEHALSAVYEPMVNLILRGSKSLAIGPHRLAYDPATYFVMTVDLPAVGVVRPASDGAPYLSAALTLDPQLVAQIASEALSLDHSPAGGFSVSTVTPELLDAWLRMLQLMQRPEEVAGLAPAYEREIVYRVLQGPQGWILRSLATADAVPARVQCAIRWIRGNLAAPLRVEELAARAAMSPSAFHRHFKAVTAMSPLQFQKRIRLLQARTSLVAGAASIASAAFDVGYESASQFSREYARFFGWTPSADRARLRKEARRLRVEGTGPG</sequence>
<dbReference type="InterPro" id="IPR018062">
    <property type="entry name" value="HTH_AraC-typ_CS"/>
</dbReference>
<dbReference type="SMART" id="SM00342">
    <property type="entry name" value="HTH_ARAC"/>
    <property type="match status" value="1"/>
</dbReference>
<dbReference type="Proteomes" id="UP001419910">
    <property type="component" value="Unassembled WGS sequence"/>
</dbReference>
<name>A0ABU9Y0F1_9SPHN</name>
<accession>A0ABU9Y0F1</accession>
<organism evidence="5 6">
    <name type="scientific">Sphingomonas oligophenolica</name>
    <dbReference type="NCBI Taxonomy" id="301154"/>
    <lineage>
        <taxon>Bacteria</taxon>
        <taxon>Pseudomonadati</taxon>
        <taxon>Pseudomonadota</taxon>
        <taxon>Alphaproteobacteria</taxon>
        <taxon>Sphingomonadales</taxon>
        <taxon>Sphingomonadaceae</taxon>
        <taxon>Sphingomonas</taxon>
    </lineage>
</organism>
<reference evidence="5 6" key="1">
    <citation type="submission" date="2024-05" db="EMBL/GenBank/DDBJ databases">
        <authorList>
            <person name="Liu Q."/>
            <person name="Xin Y.-H."/>
        </authorList>
    </citation>
    <scope>NUCLEOTIDE SEQUENCE [LARGE SCALE GENOMIC DNA]</scope>
    <source>
        <strain evidence="5 6">CGMCC 1.10181</strain>
    </source>
</reference>
<dbReference type="Gene3D" id="1.10.10.60">
    <property type="entry name" value="Homeodomain-like"/>
    <property type="match status" value="2"/>
</dbReference>
<dbReference type="PANTHER" id="PTHR43436:SF1">
    <property type="entry name" value="TRANSCRIPTIONAL REGULATORY PROTEIN"/>
    <property type="match status" value="1"/>
</dbReference>